<evidence type="ECO:0000256" key="5">
    <source>
        <dbReference type="ARBA" id="ARBA00022840"/>
    </source>
</evidence>
<dbReference type="AlphaFoldDB" id="A0A8J2X2B9"/>
<dbReference type="Gene3D" id="3.40.50.300">
    <property type="entry name" value="P-loop containing nucleotide triphosphate hydrolases"/>
    <property type="match status" value="1"/>
</dbReference>
<feature type="region of interest" description="Disordered" evidence="8">
    <location>
        <begin position="433"/>
        <end position="482"/>
    </location>
</feature>
<evidence type="ECO:0000256" key="6">
    <source>
        <dbReference type="ARBA" id="ARBA00022989"/>
    </source>
</evidence>
<dbReference type="InterPro" id="IPR003593">
    <property type="entry name" value="AAA+_ATPase"/>
</dbReference>
<feature type="compositionally biased region" description="Basic and acidic residues" evidence="8">
    <location>
        <begin position="435"/>
        <end position="448"/>
    </location>
</feature>
<evidence type="ECO:0000256" key="7">
    <source>
        <dbReference type="ARBA" id="ARBA00023136"/>
    </source>
</evidence>
<evidence type="ECO:0000313" key="12">
    <source>
        <dbReference type="EMBL" id="CAH0378170.1"/>
    </source>
</evidence>
<feature type="region of interest" description="Disordered" evidence="8">
    <location>
        <begin position="1074"/>
        <end position="1129"/>
    </location>
</feature>
<evidence type="ECO:0000256" key="1">
    <source>
        <dbReference type="ARBA" id="ARBA00004141"/>
    </source>
</evidence>
<dbReference type="InterPro" id="IPR027417">
    <property type="entry name" value="P-loop_NTPase"/>
</dbReference>
<dbReference type="EMBL" id="CAKKNE010000005">
    <property type="protein sequence ID" value="CAH0378170.1"/>
    <property type="molecule type" value="Genomic_DNA"/>
</dbReference>
<feature type="transmembrane region" description="Helical" evidence="9">
    <location>
        <begin position="991"/>
        <end position="1007"/>
    </location>
</feature>
<dbReference type="GO" id="GO:0016020">
    <property type="term" value="C:membrane"/>
    <property type="evidence" value="ECO:0007669"/>
    <property type="project" value="UniProtKB-SubCell"/>
</dbReference>
<dbReference type="PROSITE" id="PS50893">
    <property type="entry name" value="ABC_TRANSPORTER_2"/>
    <property type="match status" value="1"/>
</dbReference>
<name>A0A8J2X2B9_9STRA</name>
<keyword evidence="7 9" id="KW-0472">Membrane</keyword>
<dbReference type="SUPFAM" id="SSF52540">
    <property type="entry name" value="P-loop containing nucleoside triphosphate hydrolases"/>
    <property type="match status" value="1"/>
</dbReference>
<dbReference type="InterPro" id="IPR050352">
    <property type="entry name" value="ABCG_transporters"/>
</dbReference>
<sequence>MARLWLPLLLSPYAARACALDNLTRACMSGNTTAHEWPYEDCCDAYKELNESVWCAAGVRNSSGFQALNAWSGDGYGAYRVADECGAALPQCFVDADREATAIKLTKLIDWGPSYEDDTLKWDAEMTAICHADIEYWQPHIGAYIGRNEFIEYAYTLSPKFNGGAFLHSPINIVDIAKGEGDWVMNYTWRTAAGFNDETLDGKPDETTILKLGFSDDPGQAYRLTYTEFSRPTYEFMSQISMTPTVLCGTALAYCPGTLFPYDSMDACVSYLTETVPGACLDGAGGFFSGDTRACRQMHLQLALLDPIVHCPHLGPDSEKCTAEARSGSRVTAYCGATSPPFGLERDATRPGLAASGVAFLLVPAVLALVLVAAGARGWGDVAAPAAPEPTDARRRLIHLVSSKSLADSSLRRSLGSSVSLLSLPRDASGLELSPMRRDASPLRDRPDWTSLSHRPVPRFVDDDACSGAPPAAEDDGAHPDELPARRVGIQFRDIAIDAISWRGEPRRLVRGLHGAVAPATLTAIVGPSGSGKTTLLKVLAGREALYGLKATGRLRVTEYGDKATPRSRAWAAARSQYSSFATEVPLTGALTCGEQLRFYALTIPALNASTAARLQRAAAVALETGLRAHDGTRVDRLSEGLYRRLLVAIRLLVLPSILCLDELTTGQDAGTALALTMGAGQLTRRGLAVVVVVHQPAAELFALFDQVIAVRPGGAGCDVASPQAICDAVAALRPRQPNLAANPADVLLGDALQGSEIFAPPPDFVSAVVPAEKATLALGVDALCLRTAALKAARFYRASGPGQVFGYLATAMLLALVLVTLFDRVDAPREPASTAEGGDVVFILFVGLTTLCGISNFQVNCGACPIEWKRFERNAASQYDSPLAHWLFVCGRDVLVVTSGATPYFLATYAGCRMDGSGGGRLAPCVVVFLLAQHAFHAAGSLFYYVSTPKESALCGIAFSGVYNFIIFLLAGVVVPLAQMPPFWRGIAKLLPGANAMGLMVFYLFADRPFDCDALAHPTICSDGDVVVEHFGFEKFEDRVGSAVAVIVLNYVLARLLLLAILVRSACRRGTAPFGPPPVDDDGSSMGPDSPLTVDSDNTVWSVRHAESGSPKLWPGDQASSLRSAEAV</sequence>
<evidence type="ECO:0000256" key="10">
    <source>
        <dbReference type="SAM" id="SignalP"/>
    </source>
</evidence>
<evidence type="ECO:0000259" key="11">
    <source>
        <dbReference type="PROSITE" id="PS50893"/>
    </source>
</evidence>
<evidence type="ECO:0000256" key="2">
    <source>
        <dbReference type="ARBA" id="ARBA00022448"/>
    </source>
</evidence>
<keyword evidence="4" id="KW-0547">Nucleotide-binding</keyword>
<dbReference type="InterPro" id="IPR013525">
    <property type="entry name" value="ABC2_TM"/>
</dbReference>
<evidence type="ECO:0000256" key="8">
    <source>
        <dbReference type="SAM" id="MobiDB-lite"/>
    </source>
</evidence>
<dbReference type="Proteomes" id="UP000789595">
    <property type="component" value="Unassembled WGS sequence"/>
</dbReference>
<dbReference type="SMART" id="SM00382">
    <property type="entry name" value="AAA"/>
    <property type="match status" value="1"/>
</dbReference>
<feature type="transmembrane region" description="Helical" evidence="9">
    <location>
        <begin position="958"/>
        <end position="979"/>
    </location>
</feature>
<keyword evidence="2" id="KW-0813">Transport</keyword>
<comment type="subcellular location">
    <subcellularLocation>
        <location evidence="1">Membrane</location>
        <topology evidence="1">Multi-pass membrane protein</topology>
    </subcellularLocation>
</comment>
<keyword evidence="10" id="KW-0732">Signal</keyword>
<keyword evidence="5" id="KW-0067">ATP-binding</keyword>
<dbReference type="OrthoDB" id="66620at2759"/>
<feature type="transmembrane region" description="Helical" evidence="9">
    <location>
        <begin position="805"/>
        <end position="823"/>
    </location>
</feature>
<dbReference type="Pfam" id="PF00005">
    <property type="entry name" value="ABC_tran"/>
    <property type="match status" value="1"/>
</dbReference>
<feature type="transmembrane region" description="Helical" evidence="9">
    <location>
        <begin position="923"/>
        <end position="946"/>
    </location>
</feature>
<evidence type="ECO:0000313" key="13">
    <source>
        <dbReference type="Proteomes" id="UP000789595"/>
    </source>
</evidence>
<dbReference type="GO" id="GO:0140359">
    <property type="term" value="F:ABC-type transporter activity"/>
    <property type="evidence" value="ECO:0007669"/>
    <property type="project" value="InterPro"/>
</dbReference>
<keyword evidence="3 9" id="KW-0812">Transmembrane</keyword>
<gene>
    <name evidence="12" type="ORF">PECAL_5P26900</name>
</gene>
<feature type="compositionally biased region" description="Polar residues" evidence="8">
    <location>
        <begin position="1119"/>
        <end position="1129"/>
    </location>
</feature>
<evidence type="ECO:0000256" key="9">
    <source>
        <dbReference type="SAM" id="Phobius"/>
    </source>
</evidence>
<reference evidence="12" key="1">
    <citation type="submission" date="2021-11" db="EMBL/GenBank/DDBJ databases">
        <authorList>
            <consortium name="Genoscope - CEA"/>
            <person name="William W."/>
        </authorList>
    </citation>
    <scope>NUCLEOTIDE SEQUENCE</scope>
</reference>
<dbReference type="GO" id="GO:0005524">
    <property type="term" value="F:ATP binding"/>
    <property type="evidence" value="ECO:0007669"/>
    <property type="project" value="UniProtKB-KW"/>
</dbReference>
<feature type="transmembrane region" description="Helical" evidence="9">
    <location>
        <begin position="1041"/>
        <end position="1064"/>
    </location>
</feature>
<proteinExistence type="predicted"/>
<dbReference type="GO" id="GO:0016887">
    <property type="term" value="F:ATP hydrolysis activity"/>
    <property type="evidence" value="ECO:0007669"/>
    <property type="project" value="InterPro"/>
</dbReference>
<organism evidence="12 13">
    <name type="scientific">Pelagomonas calceolata</name>
    <dbReference type="NCBI Taxonomy" id="35677"/>
    <lineage>
        <taxon>Eukaryota</taxon>
        <taxon>Sar</taxon>
        <taxon>Stramenopiles</taxon>
        <taxon>Ochrophyta</taxon>
        <taxon>Pelagophyceae</taxon>
        <taxon>Pelagomonadales</taxon>
        <taxon>Pelagomonadaceae</taxon>
        <taxon>Pelagomonas</taxon>
    </lineage>
</organism>
<protein>
    <recommendedName>
        <fullName evidence="11">ABC transporter domain-containing protein</fullName>
    </recommendedName>
</protein>
<dbReference type="InterPro" id="IPR003439">
    <property type="entry name" value="ABC_transporter-like_ATP-bd"/>
</dbReference>
<dbReference type="Pfam" id="PF01061">
    <property type="entry name" value="ABC2_membrane"/>
    <property type="match status" value="1"/>
</dbReference>
<feature type="chain" id="PRO_5035156188" description="ABC transporter domain-containing protein" evidence="10">
    <location>
        <begin position="20"/>
        <end position="1129"/>
    </location>
</feature>
<keyword evidence="13" id="KW-1185">Reference proteome</keyword>
<feature type="signal peptide" evidence="10">
    <location>
        <begin position="1"/>
        <end position="19"/>
    </location>
</feature>
<dbReference type="PANTHER" id="PTHR48041:SF91">
    <property type="entry name" value="ABC TRANSPORTER G FAMILY MEMBER 28"/>
    <property type="match status" value="1"/>
</dbReference>
<evidence type="ECO:0000256" key="4">
    <source>
        <dbReference type="ARBA" id="ARBA00022741"/>
    </source>
</evidence>
<comment type="caution">
    <text evidence="12">The sequence shown here is derived from an EMBL/GenBank/DDBJ whole genome shotgun (WGS) entry which is preliminary data.</text>
</comment>
<feature type="transmembrane region" description="Helical" evidence="9">
    <location>
        <begin position="353"/>
        <end position="374"/>
    </location>
</feature>
<feature type="domain" description="ABC transporter" evidence="11">
    <location>
        <begin position="490"/>
        <end position="738"/>
    </location>
</feature>
<feature type="transmembrane region" description="Helical" evidence="9">
    <location>
        <begin position="843"/>
        <end position="864"/>
    </location>
</feature>
<keyword evidence="6 9" id="KW-1133">Transmembrane helix</keyword>
<evidence type="ECO:0000256" key="3">
    <source>
        <dbReference type="ARBA" id="ARBA00022692"/>
    </source>
</evidence>
<accession>A0A8J2X2B9</accession>
<dbReference type="PANTHER" id="PTHR48041">
    <property type="entry name" value="ABC TRANSPORTER G FAMILY MEMBER 28"/>
    <property type="match status" value="1"/>
</dbReference>